<evidence type="ECO:0000256" key="2">
    <source>
        <dbReference type="ARBA" id="ARBA00006586"/>
    </source>
</evidence>
<keyword evidence="5" id="KW-0378">Hydrolase</keyword>
<comment type="cofactor">
    <cofactor evidence="8">
        <name>Ca(2+)</name>
        <dbReference type="ChEBI" id="CHEBI:29108"/>
    </cofactor>
    <text evidence="8">Binds 1 Ca(2+) ion per dimer.</text>
</comment>
<dbReference type="CDD" id="cd03747">
    <property type="entry name" value="Ntn_PGA_like"/>
    <property type="match status" value="1"/>
</dbReference>
<name>A0A1H1PNN8_9GAMM</name>
<dbReference type="InterPro" id="IPR043147">
    <property type="entry name" value="Penicillin_amidase_A-knob"/>
</dbReference>
<dbReference type="EMBL" id="LT629736">
    <property type="protein sequence ID" value="SDS12901.1"/>
    <property type="molecule type" value="Genomic_DNA"/>
</dbReference>
<feature type="binding site" evidence="8">
    <location>
        <position position="326"/>
    </location>
    <ligand>
        <name>Ca(2+)</name>
        <dbReference type="ChEBI" id="CHEBI:29108"/>
    </ligand>
</feature>
<keyword evidence="3" id="KW-0732">Signal</keyword>
<sequence>MIQRRSLLKLTALLLLIVALIAAAGWWAYRQTQAQRSGELGLSGLTQPVTVHYDAWGIPHIDAGNDADAYRALGYVHAQDRLFQMDILRRIGAGRLSELFGEESYATDRFFRTLGISRYARAYAERLESQPDAAHVKLILAYQDGINQYIEQGNVPLEYRLLLAHPDYFSLADIAHVMGYMAYSFAEAFKTDALVDHVRGTLGERHLRDLVPGWPANRPKPAPTGQVSTLDPLLEQLAAVEHALPAGQFLGSNAWAVDGRRSQSGKPMLANDPHIGFAVPAVWYEAHIRTPEHEVYGHFLAGLPFPLLGHTRHHSWGLTMLMNDEVDFYRERVNPDNPRQVWDRNRWRELEQHEEVIRIRGQEDRLVRMFSSRRGPIINDQPGGLQQEIDRRPVSLFWTFLDPQSDSTEAFYGFSRATSMAEFEEAAAKHWSPGLNVIYADVEDNIAKWAAGRIKRWPNSNNGFALLNGAAERDEFMGYQPFSANPREINPRRGQVWSANNPPEADNPRRVLPGYYAPTDRANRIGELLDVERPLNLLDFKAMQMDSRRPQAQAMVTEALPLLRDDLLNAELRGPAAQARGLLAQWDGAFDRDSIGATIFQRWEENLMRALFADELGPRYEFFQNTNMAQKTLAQLFWTPASPWWDNREQPTRDGRQAAIEYAWVETIESLASQLGTEPEQWRWEKIAYLQHKHPLDGKLPFADRLSTAPVPVDGGRETLNNMRFALGGTAYRVEAGPSTRRLIDLADMEAGLGINPLGQSGNPSDRHYKDQAEAFNEGRYRAELFDWRAIEALPDRLELIPARRRPR</sequence>
<reference evidence="10" key="1">
    <citation type="submission" date="2016-10" db="EMBL/GenBank/DDBJ databases">
        <authorList>
            <person name="Varghese N."/>
            <person name="Submissions S."/>
        </authorList>
    </citation>
    <scope>NUCLEOTIDE SEQUENCE [LARGE SCALE GENOMIC DNA]</scope>
    <source>
        <strain evidence="10">NRRL B-51270</strain>
    </source>
</reference>
<dbReference type="SUPFAM" id="SSF56235">
    <property type="entry name" value="N-terminal nucleophile aminohydrolases (Ntn hydrolases)"/>
    <property type="match status" value="1"/>
</dbReference>
<dbReference type="Pfam" id="PF01804">
    <property type="entry name" value="Penicil_amidase"/>
    <property type="match status" value="1"/>
</dbReference>
<keyword evidence="6" id="KW-0865">Zymogen</keyword>
<evidence type="ECO:0000256" key="1">
    <source>
        <dbReference type="ARBA" id="ARBA00004418"/>
    </source>
</evidence>
<keyword evidence="4" id="KW-0574">Periplasm</keyword>
<dbReference type="InterPro" id="IPR002692">
    <property type="entry name" value="S45"/>
</dbReference>
<accession>A0A1H1PNN8</accession>
<keyword evidence="8" id="KW-0479">Metal-binding</keyword>
<comment type="subcellular location">
    <subcellularLocation>
        <location evidence="1">Periplasm</location>
    </subcellularLocation>
</comment>
<dbReference type="GO" id="GO:0016811">
    <property type="term" value="F:hydrolase activity, acting on carbon-nitrogen (but not peptide) bonds, in linear amides"/>
    <property type="evidence" value="ECO:0007669"/>
    <property type="project" value="InterPro"/>
</dbReference>
<dbReference type="InterPro" id="IPR043146">
    <property type="entry name" value="Penicillin_amidase_N_B-knob"/>
</dbReference>
<organism evidence="9 10">
    <name type="scientific">Halopseudomonas xinjiangensis</name>
    <dbReference type="NCBI Taxonomy" id="487184"/>
    <lineage>
        <taxon>Bacteria</taxon>
        <taxon>Pseudomonadati</taxon>
        <taxon>Pseudomonadota</taxon>
        <taxon>Gammaproteobacteria</taxon>
        <taxon>Pseudomonadales</taxon>
        <taxon>Pseudomonadaceae</taxon>
        <taxon>Halopseudomonas</taxon>
    </lineage>
</organism>
<dbReference type="STRING" id="487184.SAMN05216421_0958"/>
<gene>
    <name evidence="9" type="ORF">SAMN05216421_0958</name>
</gene>
<dbReference type="GO" id="GO:0017000">
    <property type="term" value="P:antibiotic biosynthetic process"/>
    <property type="evidence" value="ECO:0007669"/>
    <property type="project" value="InterPro"/>
</dbReference>
<dbReference type="InterPro" id="IPR029055">
    <property type="entry name" value="Ntn_hydrolases_N"/>
</dbReference>
<evidence type="ECO:0000256" key="3">
    <source>
        <dbReference type="ARBA" id="ARBA00022729"/>
    </source>
</evidence>
<evidence type="ECO:0000256" key="6">
    <source>
        <dbReference type="ARBA" id="ARBA00023145"/>
    </source>
</evidence>
<evidence type="ECO:0000313" key="9">
    <source>
        <dbReference type="EMBL" id="SDS12901.1"/>
    </source>
</evidence>
<evidence type="ECO:0000256" key="5">
    <source>
        <dbReference type="ARBA" id="ARBA00022801"/>
    </source>
</evidence>
<dbReference type="GO" id="GO:0042597">
    <property type="term" value="C:periplasmic space"/>
    <property type="evidence" value="ECO:0007669"/>
    <property type="project" value="UniProtKB-SubCell"/>
</dbReference>
<keyword evidence="8" id="KW-0106">Calcium</keyword>
<evidence type="ECO:0000256" key="8">
    <source>
        <dbReference type="PIRSR" id="PIRSR001227-2"/>
    </source>
</evidence>
<dbReference type="Proteomes" id="UP000243207">
    <property type="component" value="Chromosome I"/>
</dbReference>
<dbReference type="PIRSF" id="PIRSF001227">
    <property type="entry name" value="Pen_acylase"/>
    <property type="match status" value="1"/>
</dbReference>
<feature type="active site" description="Nucleophile" evidence="7">
    <location>
        <position position="252"/>
    </location>
</feature>
<dbReference type="Gene3D" id="1.10.1400.10">
    <property type="match status" value="1"/>
</dbReference>
<dbReference type="PANTHER" id="PTHR34218">
    <property type="entry name" value="PEPTIDASE S45 PENICILLIN AMIDASE"/>
    <property type="match status" value="1"/>
</dbReference>
<comment type="similarity">
    <text evidence="2">Belongs to the peptidase S45 family.</text>
</comment>
<dbReference type="InterPro" id="IPR014395">
    <property type="entry name" value="Pen/GL7ACA/AHL_acylase"/>
</dbReference>
<dbReference type="PANTHER" id="PTHR34218:SF5">
    <property type="entry name" value="PENICILLIN ACYLASE FAMILY PROTEIN"/>
    <property type="match status" value="1"/>
</dbReference>
<keyword evidence="10" id="KW-1185">Reference proteome</keyword>
<evidence type="ECO:0000256" key="4">
    <source>
        <dbReference type="ARBA" id="ARBA00022764"/>
    </source>
</evidence>
<dbReference type="Gene3D" id="2.30.120.10">
    <property type="match status" value="1"/>
</dbReference>
<dbReference type="InterPro" id="IPR023343">
    <property type="entry name" value="Penicillin_amidase_dom1"/>
</dbReference>
<evidence type="ECO:0000313" key="10">
    <source>
        <dbReference type="Proteomes" id="UP000243207"/>
    </source>
</evidence>
<dbReference type="OrthoDB" id="9760084at2"/>
<dbReference type="GO" id="GO:0046872">
    <property type="term" value="F:metal ion binding"/>
    <property type="evidence" value="ECO:0007669"/>
    <property type="project" value="UniProtKB-KW"/>
</dbReference>
<protein>
    <submittedName>
        <fullName evidence="9">Penicillin amidase</fullName>
    </submittedName>
</protein>
<dbReference type="Gene3D" id="3.60.20.10">
    <property type="entry name" value="Glutamine Phosphoribosylpyrophosphate, subunit 1, domain 1"/>
    <property type="match status" value="1"/>
</dbReference>
<dbReference type="Gene3D" id="1.10.439.10">
    <property type="entry name" value="Penicillin Amidohydrolase, domain 1"/>
    <property type="match status" value="1"/>
</dbReference>
<evidence type="ECO:0000256" key="7">
    <source>
        <dbReference type="PIRSR" id="PIRSR001227-1"/>
    </source>
</evidence>
<dbReference type="RefSeq" id="WP_157718127.1">
    <property type="nucleotide sequence ID" value="NZ_LT629736.1"/>
</dbReference>
<feature type="binding site" evidence="8">
    <location>
        <position position="324"/>
    </location>
    <ligand>
        <name>Ca(2+)</name>
        <dbReference type="ChEBI" id="CHEBI:29108"/>
    </ligand>
</feature>
<dbReference type="AlphaFoldDB" id="A0A1H1PNN8"/>
<feature type="binding site" evidence="8">
    <location>
        <position position="327"/>
    </location>
    <ligand>
        <name>Ca(2+)</name>
        <dbReference type="ChEBI" id="CHEBI:29108"/>
    </ligand>
</feature>
<proteinExistence type="inferred from homology"/>